<gene>
    <name evidence="2" type="ORF">AVEN_85448_1</name>
</gene>
<evidence type="ECO:0000256" key="1">
    <source>
        <dbReference type="SAM" id="MobiDB-lite"/>
    </source>
</evidence>
<dbReference type="EMBL" id="BGPR01001599">
    <property type="protein sequence ID" value="GBM57581.1"/>
    <property type="molecule type" value="Genomic_DNA"/>
</dbReference>
<comment type="caution">
    <text evidence="2">The sequence shown here is derived from an EMBL/GenBank/DDBJ whole genome shotgun (WGS) entry which is preliminary data.</text>
</comment>
<keyword evidence="3" id="KW-1185">Reference proteome</keyword>
<proteinExistence type="predicted"/>
<feature type="non-terminal residue" evidence="2">
    <location>
        <position position="79"/>
    </location>
</feature>
<dbReference type="AlphaFoldDB" id="A0A4Y2GXE1"/>
<sequence>MRPHRVRHLHPDRGREVDAVPPNPGGRELRTPAVPRLRLHRHRGARLHRRLLRMLRGHAGEQVYARGGEYSVFSLSRTS</sequence>
<reference evidence="2 3" key="1">
    <citation type="journal article" date="2019" name="Sci. Rep.">
        <title>Orb-weaving spider Araneus ventricosus genome elucidates the spidroin gene catalogue.</title>
        <authorList>
            <person name="Kono N."/>
            <person name="Nakamura H."/>
            <person name="Ohtoshi R."/>
            <person name="Moran D.A.P."/>
            <person name="Shinohara A."/>
            <person name="Yoshida Y."/>
            <person name="Fujiwara M."/>
            <person name="Mori M."/>
            <person name="Tomita M."/>
            <person name="Arakawa K."/>
        </authorList>
    </citation>
    <scope>NUCLEOTIDE SEQUENCE [LARGE SCALE GENOMIC DNA]</scope>
</reference>
<feature type="region of interest" description="Disordered" evidence="1">
    <location>
        <begin position="1"/>
        <end position="30"/>
    </location>
</feature>
<dbReference type="Proteomes" id="UP000499080">
    <property type="component" value="Unassembled WGS sequence"/>
</dbReference>
<feature type="compositionally biased region" description="Basic and acidic residues" evidence="1">
    <location>
        <begin position="9"/>
        <end position="18"/>
    </location>
</feature>
<evidence type="ECO:0000313" key="2">
    <source>
        <dbReference type="EMBL" id="GBM57581.1"/>
    </source>
</evidence>
<protein>
    <submittedName>
        <fullName evidence="2">Uncharacterized protein</fullName>
    </submittedName>
</protein>
<accession>A0A4Y2GXE1</accession>
<name>A0A4Y2GXE1_ARAVE</name>
<evidence type="ECO:0000313" key="3">
    <source>
        <dbReference type="Proteomes" id="UP000499080"/>
    </source>
</evidence>
<organism evidence="2 3">
    <name type="scientific">Araneus ventricosus</name>
    <name type="common">Orbweaver spider</name>
    <name type="synonym">Epeira ventricosa</name>
    <dbReference type="NCBI Taxonomy" id="182803"/>
    <lineage>
        <taxon>Eukaryota</taxon>
        <taxon>Metazoa</taxon>
        <taxon>Ecdysozoa</taxon>
        <taxon>Arthropoda</taxon>
        <taxon>Chelicerata</taxon>
        <taxon>Arachnida</taxon>
        <taxon>Araneae</taxon>
        <taxon>Araneomorphae</taxon>
        <taxon>Entelegynae</taxon>
        <taxon>Araneoidea</taxon>
        <taxon>Araneidae</taxon>
        <taxon>Araneus</taxon>
    </lineage>
</organism>